<feature type="chain" id="PRO_5003122669" description="Pectinesterase inhibitor domain-containing protein" evidence="1">
    <location>
        <begin position="24"/>
        <end position="145"/>
    </location>
</feature>
<evidence type="ECO:0000313" key="3">
    <source>
        <dbReference type="Proteomes" id="UP000001514"/>
    </source>
</evidence>
<proteinExistence type="predicted"/>
<organism evidence="3">
    <name type="scientific">Selaginella moellendorffii</name>
    <name type="common">Spikemoss</name>
    <dbReference type="NCBI Taxonomy" id="88036"/>
    <lineage>
        <taxon>Eukaryota</taxon>
        <taxon>Viridiplantae</taxon>
        <taxon>Streptophyta</taxon>
        <taxon>Embryophyta</taxon>
        <taxon>Tracheophyta</taxon>
        <taxon>Lycopodiopsida</taxon>
        <taxon>Selaginellales</taxon>
        <taxon>Selaginellaceae</taxon>
        <taxon>Selaginella</taxon>
    </lineage>
</organism>
<evidence type="ECO:0008006" key="4">
    <source>
        <dbReference type="Google" id="ProtNLM"/>
    </source>
</evidence>
<dbReference type="KEGG" id="smo:SELMODRAFT_421470"/>
<keyword evidence="3" id="KW-1185">Reference proteome</keyword>
<dbReference type="EMBL" id="GL377617">
    <property type="protein sequence ID" value="EFJ16711.1"/>
    <property type="molecule type" value="Genomic_DNA"/>
</dbReference>
<reference evidence="2 3" key="1">
    <citation type="journal article" date="2011" name="Science">
        <title>The Selaginella genome identifies genetic changes associated with the evolution of vascular plants.</title>
        <authorList>
            <person name="Banks J.A."/>
            <person name="Nishiyama T."/>
            <person name="Hasebe M."/>
            <person name="Bowman J.L."/>
            <person name="Gribskov M."/>
            <person name="dePamphilis C."/>
            <person name="Albert V.A."/>
            <person name="Aono N."/>
            <person name="Aoyama T."/>
            <person name="Ambrose B.A."/>
            <person name="Ashton N.W."/>
            <person name="Axtell M.J."/>
            <person name="Barker E."/>
            <person name="Barker M.S."/>
            <person name="Bennetzen J.L."/>
            <person name="Bonawitz N.D."/>
            <person name="Chapple C."/>
            <person name="Cheng C."/>
            <person name="Correa L.G."/>
            <person name="Dacre M."/>
            <person name="DeBarry J."/>
            <person name="Dreyer I."/>
            <person name="Elias M."/>
            <person name="Engstrom E.M."/>
            <person name="Estelle M."/>
            <person name="Feng L."/>
            <person name="Finet C."/>
            <person name="Floyd S.K."/>
            <person name="Frommer W.B."/>
            <person name="Fujita T."/>
            <person name="Gramzow L."/>
            <person name="Gutensohn M."/>
            <person name="Harholt J."/>
            <person name="Hattori M."/>
            <person name="Heyl A."/>
            <person name="Hirai T."/>
            <person name="Hiwatashi Y."/>
            <person name="Ishikawa M."/>
            <person name="Iwata M."/>
            <person name="Karol K.G."/>
            <person name="Koehler B."/>
            <person name="Kolukisaoglu U."/>
            <person name="Kubo M."/>
            <person name="Kurata T."/>
            <person name="Lalonde S."/>
            <person name="Li K."/>
            <person name="Li Y."/>
            <person name="Litt A."/>
            <person name="Lyons E."/>
            <person name="Manning G."/>
            <person name="Maruyama T."/>
            <person name="Michael T.P."/>
            <person name="Mikami K."/>
            <person name="Miyazaki S."/>
            <person name="Morinaga S."/>
            <person name="Murata T."/>
            <person name="Mueller-Roeber B."/>
            <person name="Nelson D.R."/>
            <person name="Obara M."/>
            <person name="Oguri Y."/>
            <person name="Olmstead R.G."/>
            <person name="Onodera N."/>
            <person name="Petersen B.L."/>
            <person name="Pils B."/>
            <person name="Prigge M."/>
            <person name="Rensing S.A."/>
            <person name="Riano-Pachon D.M."/>
            <person name="Roberts A.W."/>
            <person name="Sato Y."/>
            <person name="Scheller H.V."/>
            <person name="Schulz B."/>
            <person name="Schulz C."/>
            <person name="Shakirov E.V."/>
            <person name="Shibagaki N."/>
            <person name="Shinohara N."/>
            <person name="Shippen D.E."/>
            <person name="Soerensen I."/>
            <person name="Sotooka R."/>
            <person name="Sugimoto N."/>
            <person name="Sugita M."/>
            <person name="Sumikawa N."/>
            <person name="Tanurdzic M."/>
            <person name="Theissen G."/>
            <person name="Ulvskov P."/>
            <person name="Wakazuki S."/>
            <person name="Weng J.K."/>
            <person name="Willats W.W."/>
            <person name="Wipf D."/>
            <person name="Wolf P.G."/>
            <person name="Yang L."/>
            <person name="Zimmer A.D."/>
            <person name="Zhu Q."/>
            <person name="Mitros T."/>
            <person name="Hellsten U."/>
            <person name="Loque D."/>
            <person name="Otillar R."/>
            <person name="Salamov A."/>
            <person name="Schmutz J."/>
            <person name="Shapiro H."/>
            <person name="Lindquist E."/>
            <person name="Lucas S."/>
            <person name="Rokhsar D."/>
            <person name="Grigoriev I.V."/>
        </authorList>
    </citation>
    <scope>NUCLEOTIDE SEQUENCE [LARGE SCALE GENOMIC DNA]</scope>
</reference>
<name>D8SFD5_SELML</name>
<dbReference type="HOGENOM" id="CLU_1790238_0_0_1"/>
<dbReference type="Gramene" id="EFJ16711">
    <property type="protein sequence ID" value="EFJ16711"/>
    <property type="gene ID" value="SELMODRAFT_421470"/>
</dbReference>
<gene>
    <name evidence="2" type="ORF">SELMODRAFT_421470</name>
</gene>
<dbReference type="Proteomes" id="UP000001514">
    <property type="component" value="Unassembled WGS sequence"/>
</dbReference>
<dbReference type="AlphaFoldDB" id="D8SFD5"/>
<keyword evidence="1" id="KW-0732">Signal</keyword>
<accession>D8SFD5</accession>
<evidence type="ECO:0000313" key="2">
    <source>
        <dbReference type="EMBL" id="EFJ16711.1"/>
    </source>
</evidence>
<evidence type="ECO:0000256" key="1">
    <source>
        <dbReference type="SAM" id="SignalP"/>
    </source>
</evidence>
<dbReference type="InParanoid" id="D8SFD5"/>
<sequence>MASILPSVLAMLVMISLVSSCTADSYTSGNITKDFITIQQKLQYCNKTYPQASAFLSPLIDYAGLGTTGSPPSFIDVLRGIIALLDDFLFANFGSTPTLPPGFSSCLQEVIDKLLCLLYSTTGTYRILVSFLLASVYLVKGILVP</sequence>
<protein>
    <recommendedName>
        <fullName evidence="4">Pectinesterase inhibitor domain-containing protein</fullName>
    </recommendedName>
</protein>
<feature type="signal peptide" evidence="1">
    <location>
        <begin position="1"/>
        <end position="23"/>
    </location>
</feature>